<gene>
    <name evidence="2" type="ORF">CBG21_11070</name>
    <name evidence="1" type="ORF">GIX81_04600</name>
</gene>
<name>A0A256V8E3_LIMRT</name>
<protein>
    <submittedName>
        <fullName evidence="2">Uncharacterized protein</fullName>
    </submittedName>
</protein>
<dbReference type="EMBL" id="NGQC01000109">
    <property type="protein sequence ID" value="OYS99731.1"/>
    <property type="molecule type" value="Genomic_DNA"/>
</dbReference>
<evidence type="ECO:0000313" key="3">
    <source>
        <dbReference type="Proteomes" id="UP000216122"/>
    </source>
</evidence>
<reference evidence="2 3" key="3">
    <citation type="submission" date="2017-09" db="EMBL/GenBank/DDBJ databases">
        <title>Tripartite evolution among Lactobacillus johnsonii, Lactobacillus taiwanensis, Lactobacillus reuteri and their rodent host.</title>
        <authorList>
            <person name="Wang T."/>
            <person name="Knowles S."/>
            <person name="Cheng C."/>
        </authorList>
    </citation>
    <scope>NUCLEOTIDE SEQUENCE [LARGE SCALE GENOMIC DNA]</scope>
    <source>
        <strain evidence="2 3">103v</strain>
    </source>
</reference>
<reference evidence="3" key="1">
    <citation type="submission" date="2017-05" db="EMBL/GenBank/DDBJ databases">
        <authorList>
            <person name="Lin X.B."/>
            <person name="Stothard P."/>
            <person name="Tasseva G."/>
            <person name="Walter J."/>
        </authorList>
    </citation>
    <scope>NUCLEOTIDE SEQUENCE [LARGE SCALE GENOMIC DNA]</scope>
    <source>
        <strain evidence="3">103v</strain>
    </source>
</reference>
<dbReference type="Proteomes" id="UP000472879">
    <property type="component" value="Unassembled WGS sequence"/>
</dbReference>
<evidence type="ECO:0000313" key="4">
    <source>
        <dbReference type="Proteomes" id="UP000472879"/>
    </source>
</evidence>
<reference evidence="1 4" key="4">
    <citation type="submission" date="2019-11" db="EMBL/GenBank/DDBJ databases">
        <title>Draft genome sequence of 12 host-associated Lactobacillus reuteri rodent strains.</title>
        <authorList>
            <person name="Zhang S."/>
            <person name="Ozcam M."/>
            <person name="Van Pijkeren J.P."/>
        </authorList>
    </citation>
    <scope>NUCLEOTIDE SEQUENCE [LARGE SCALE GENOMIC DNA]</scope>
    <source>
        <strain evidence="1 4">Lr4020</strain>
    </source>
</reference>
<dbReference type="Proteomes" id="UP000216122">
    <property type="component" value="Unassembled WGS sequence"/>
</dbReference>
<evidence type="ECO:0000313" key="1">
    <source>
        <dbReference type="EMBL" id="MRH08743.1"/>
    </source>
</evidence>
<dbReference type="RefSeq" id="WP_094503814.1">
    <property type="nucleotide sequence ID" value="NZ_JANKBD010000003.1"/>
</dbReference>
<dbReference type="AlphaFoldDB" id="A0A256V8E3"/>
<accession>A0A256V8E3</accession>
<sequence length="79" mass="8848">MNKPFMSDYYQGVIETAPATLSAAKTEQLAITMTILHLRHAGISITSIHDFLVSDLHANERFVNKYINLNADELETIQA</sequence>
<proteinExistence type="predicted"/>
<dbReference type="EMBL" id="WJNA01000007">
    <property type="protein sequence ID" value="MRH08743.1"/>
    <property type="molecule type" value="Genomic_DNA"/>
</dbReference>
<reference evidence="2" key="2">
    <citation type="submission" date="2017-05" db="EMBL/GenBank/DDBJ databases">
        <authorList>
            <person name="Song R."/>
            <person name="Chenine A.L."/>
            <person name="Ruprecht R.M."/>
        </authorList>
    </citation>
    <scope>NUCLEOTIDE SEQUENCE [LARGE SCALE GENOMIC DNA]</scope>
    <source>
        <strain evidence="2">103v</strain>
    </source>
</reference>
<evidence type="ECO:0000313" key="2">
    <source>
        <dbReference type="EMBL" id="OYS99731.1"/>
    </source>
</evidence>
<comment type="caution">
    <text evidence="2">The sequence shown here is derived from an EMBL/GenBank/DDBJ whole genome shotgun (WGS) entry which is preliminary data.</text>
</comment>
<organism evidence="2 3">
    <name type="scientific">Limosilactobacillus reuteri</name>
    <name type="common">Lactobacillus reuteri</name>
    <dbReference type="NCBI Taxonomy" id="1598"/>
    <lineage>
        <taxon>Bacteria</taxon>
        <taxon>Bacillati</taxon>
        <taxon>Bacillota</taxon>
        <taxon>Bacilli</taxon>
        <taxon>Lactobacillales</taxon>
        <taxon>Lactobacillaceae</taxon>
        <taxon>Limosilactobacillus</taxon>
    </lineage>
</organism>